<keyword evidence="1" id="KW-0175">Coiled coil</keyword>
<evidence type="ECO:0000256" key="1">
    <source>
        <dbReference type="SAM" id="Coils"/>
    </source>
</evidence>
<reference evidence="3" key="2">
    <citation type="submission" date="2021-04" db="EMBL/GenBank/DDBJ databases">
        <authorList>
            <person name="Gilroy R."/>
        </authorList>
    </citation>
    <scope>NUCLEOTIDE SEQUENCE</scope>
    <source>
        <strain evidence="3">ChiHecec3B27-8219</strain>
    </source>
</reference>
<keyword evidence="2" id="KW-1133">Transmembrane helix</keyword>
<sequence length="105" mass="12546">MATRIRMVWNFLAHYKYLITIVGGFLIIGVLDENSFRQMMIYEMEIAELEKEIATYQAQYEADNKLLRELRHNPKTIERIARERYFMKHDDEDIFVLSTDLPAAE</sequence>
<comment type="caution">
    <text evidence="3">The sequence shown here is derived from an EMBL/GenBank/DDBJ whole genome shotgun (WGS) entry which is preliminary data.</text>
</comment>
<dbReference type="EMBL" id="DXBE01000038">
    <property type="protein sequence ID" value="HIZ69199.1"/>
    <property type="molecule type" value="Genomic_DNA"/>
</dbReference>
<accession>A0A9D2FXJ0</accession>
<protein>
    <submittedName>
        <fullName evidence="3">Septum formation initiator family protein</fullName>
    </submittedName>
</protein>
<evidence type="ECO:0000313" key="4">
    <source>
        <dbReference type="Proteomes" id="UP000824055"/>
    </source>
</evidence>
<evidence type="ECO:0000313" key="3">
    <source>
        <dbReference type="EMBL" id="HIZ69199.1"/>
    </source>
</evidence>
<gene>
    <name evidence="3" type="ORF">H9966_04830</name>
</gene>
<evidence type="ECO:0000256" key="2">
    <source>
        <dbReference type="SAM" id="Phobius"/>
    </source>
</evidence>
<reference evidence="3" key="1">
    <citation type="journal article" date="2021" name="PeerJ">
        <title>Extensive microbial diversity within the chicken gut microbiome revealed by metagenomics and culture.</title>
        <authorList>
            <person name="Gilroy R."/>
            <person name="Ravi A."/>
            <person name="Getino M."/>
            <person name="Pursley I."/>
            <person name="Horton D.L."/>
            <person name="Alikhan N.F."/>
            <person name="Baker D."/>
            <person name="Gharbi K."/>
            <person name="Hall N."/>
            <person name="Watson M."/>
            <person name="Adriaenssens E.M."/>
            <person name="Foster-Nyarko E."/>
            <person name="Jarju S."/>
            <person name="Secka A."/>
            <person name="Antonio M."/>
            <person name="Oren A."/>
            <person name="Chaudhuri R.R."/>
            <person name="La Ragione R."/>
            <person name="Hildebrand F."/>
            <person name="Pallen M.J."/>
        </authorList>
    </citation>
    <scope>NUCLEOTIDE SEQUENCE</scope>
    <source>
        <strain evidence="3">ChiHecec3B27-8219</strain>
    </source>
</reference>
<name>A0A9D2FXJ0_9BACT</name>
<keyword evidence="2" id="KW-0472">Membrane</keyword>
<organism evidence="3 4">
    <name type="scientific">Candidatus Prevotella avicola</name>
    <dbReference type="NCBI Taxonomy" id="2838738"/>
    <lineage>
        <taxon>Bacteria</taxon>
        <taxon>Pseudomonadati</taxon>
        <taxon>Bacteroidota</taxon>
        <taxon>Bacteroidia</taxon>
        <taxon>Bacteroidales</taxon>
        <taxon>Prevotellaceae</taxon>
        <taxon>Prevotella</taxon>
    </lineage>
</organism>
<dbReference type="InterPro" id="IPR007060">
    <property type="entry name" value="FtsL/DivIC"/>
</dbReference>
<dbReference type="Proteomes" id="UP000824055">
    <property type="component" value="Unassembled WGS sequence"/>
</dbReference>
<dbReference type="AlphaFoldDB" id="A0A9D2FXJ0"/>
<proteinExistence type="predicted"/>
<feature type="coiled-coil region" evidence="1">
    <location>
        <begin position="39"/>
        <end position="73"/>
    </location>
</feature>
<dbReference type="Pfam" id="PF04977">
    <property type="entry name" value="DivIC"/>
    <property type="match status" value="1"/>
</dbReference>
<feature type="transmembrane region" description="Helical" evidence="2">
    <location>
        <begin position="12"/>
        <end position="31"/>
    </location>
</feature>
<keyword evidence="2" id="KW-0812">Transmembrane</keyword>